<dbReference type="Proteomes" id="UP000585614">
    <property type="component" value="Unassembled WGS sequence"/>
</dbReference>
<dbReference type="Gene3D" id="2.60.40.10">
    <property type="entry name" value="Immunoglobulins"/>
    <property type="match status" value="1"/>
</dbReference>
<gene>
    <name evidence="5" type="ORF">mRhiFer1_009444</name>
</gene>
<dbReference type="InterPro" id="IPR036179">
    <property type="entry name" value="Ig-like_dom_sf"/>
</dbReference>
<dbReference type="GO" id="GO:0002376">
    <property type="term" value="P:immune system process"/>
    <property type="evidence" value="ECO:0007669"/>
    <property type="project" value="UniProtKB-KW"/>
</dbReference>
<dbReference type="Pfam" id="PF07686">
    <property type="entry name" value="V-set"/>
    <property type="match status" value="1"/>
</dbReference>
<dbReference type="PROSITE" id="PS50835">
    <property type="entry name" value="IG_LIKE"/>
    <property type="match status" value="1"/>
</dbReference>
<feature type="chain" id="PRO_5029898729" description="Ig-like domain-containing protein" evidence="3">
    <location>
        <begin position="22"/>
        <end position="217"/>
    </location>
</feature>
<dbReference type="InterPro" id="IPR050413">
    <property type="entry name" value="TCR_beta_variable"/>
</dbReference>
<proteinExistence type="predicted"/>
<evidence type="ECO:0000256" key="1">
    <source>
        <dbReference type="ARBA" id="ARBA00022729"/>
    </source>
</evidence>
<protein>
    <recommendedName>
        <fullName evidence="4">Ig-like domain-containing protein</fullName>
    </recommendedName>
</protein>
<sequence length="217" mass="24619">MVSRLLCLVSLGLLGARRIAAGVTQFPSHRVIEKEQAVTLRCDPIPGHESLLWYQHAVGKEMKFLIRFLQEIIQDKSGMPNNRFSAERTEGTYSTLKIRTAQLEDSGVYFCASSLTQCFRVMSFLCKTVPSPLSSQPLTAPNRRLSLCFLPQGREEDKNQYQQACFKKMWMATFVIWGVPGVPYTELNLSYLFFKCVCVILAENTERLFLAHLAALI</sequence>
<dbReference type="AlphaFoldDB" id="A0A7J7RIQ6"/>
<dbReference type="EMBL" id="JACAGC010000026">
    <property type="protein sequence ID" value="KAF6276090.1"/>
    <property type="molecule type" value="Genomic_DNA"/>
</dbReference>
<dbReference type="InterPro" id="IPR013783">
    <property type="entry name" value="Ig-like_fold"/>
</dbReference>
<comment type="caution">
    <text evidence="5">The sequence shown here is derived from an EMBL/GenBank/DDBJ whole genome shotgun (WGS) entry which is preliminary data.</text>
</comment>
<dbReference type="PANTHER" id="PTHR23268">
    <property type="entry name" value="T-CELL RECEPTOR BETA CHAIN"/>
    <property type="match status" value="1"/>
</dbReference>
<dbReference type="SUPFAM" id="SSF48726">
    <property type="entry name" value="Immunoglobulin"/>
    <property type="match status" value="1"/>
</dbReference>
<dbReference type="InterPro" id="IPR013106">
    <property type="entry name" value="Ig_V-set"/>
</dbReference>
<evidence type="ECO:0000256" key="2">
    <source>
        <dbReference type="ARBA" id="ARBA00022859"/>
    </source>
</evidence>
<dbReference type="GO" id="GO:0007166">
    <property type="term" value="P:cell surface receptor signaling pathway"/>
    <property type="evidence" value="ECO:0007669"/>
    <property type="project" value="TreeGrafter"/>
</dbReference>
<name>A0A7J7RIQ6_RHIFE</name>
<keyword evidence="1 3" id="KW-0732">Signal</keyword>
<reference evidence="5 6" key="1">
    <citation type="journal article" date="2020" name="Nature">
        <title>Six reference-quality genomes reveal evolution of bat adaptations.</title>
        <authorList>
            <person name="Jebb D."/>
            <person name="Huang Z."/>
            <person name="Pippel M."/>
            <person name="Hughes G.M."/>
            <person name="Lavrichenko K."/>
            <person name="Devanna P."/>
            <person name="Winkler S."/>
            <person name="Jermiin L.S."/>
            <person name="Skirmuntt E.C."/>
            <person name="Katzourakis A."/>
            <person name="Burkitt-Gray L."/>
            <person name="Ray D.A."/>
            <person name="Sullivan K.A.M."/>
            <person name="Roscito J.G."/>
            <person name="Kirilenko B.M."/>
            <person name="Davalos L.M."/>
            <person name="Corthals A.P."/>
            <person name="Power M.L."/>
            <person name="Jones G."/>
            <person name="Ransome R.D."/>
            <person name="Dechmann D.K.N."/>
            <person name="Locatelli A.G."/>
            <person name="Puechmaille S.J."/>
            <person name="Fedrigo O."/>
            <person name="Jarvis E.D."/>
            <person name="Hiller M."/>
            <person name="Vernes S.C."/>
            <person name="Myers E.W."/>
            <person name="Teeling E.C."/>
        </authorList>
    </citation>
    <scope>NUCLEOTIDE SEQUENCE [LARGE SCALE GENOMIC DNA]</scope>
    <source>
        <strain evidence="5">MRhiFer1</strain>
        <tissue evidence="5">Lung</tissue>
    </source>
</reference>
<feature type="signal peptide" evidence="3">
    <location>
        <begin position="1"/>
        <end position="21"/>
    </location>
</feature>
<feature type="domain" description="Ig-like" evidence="4">
    <location>
        <begin position="21"/>
        <end position="111"/>
    </location>
</feature>
<evidence type="ECO:0000313" key="5">
    <source>
        <dbReference type="EMBL" id="KAF6276090.1"/>
    </source>
</evidence>
<keyword evidence="2" id="KW-0391">Immunity</keyword>
<evidence type="ECO:0000313" key="6">
    <source>
        <dbReference type="Proteomes" id="UP000585614"/>
    </source>
</evidence>
<evidence type="ECO:0000259" key="4">
    <source>
        <dbReference type="PROSITE" id="PS50835"/>
    </source>
</evidence>
<accession>A0A7J7RIQ6</accession>
<organism evidence="5 6">
    <name type="scientific">Rhinolophus ferrumequinum</name>
    <name type="common">Greater horseshoe bat</name>
    <dbReference type="NCBI Taxonomy" id="59479"/>
    <lineage>
        <taxon>Eukaryota</taxon>
        <taxon>Metazoa</taxon>
        <taxon>Chordata</taxon>
        <taxon>Craniata</taxon>
        <taxon>Vertebrata</taxon>
        <taxon>Euteleostomi</taxon>
        <taxon>Mammalia</taxon>
        <taxon>Eutheria</taxon>
        <taxon>Laurasiatheria</taxon>
        <taxon>Chiroptera</taxon>
        <taxon>Yinpterochiroptera</taxon>
        <taxon>Rhinolophoidea</taxon>
        <taxon>Rhinolophidae</taxon>
        <taxon>Rhinolophinae</taxon>
        <taxon>Rhinolophus</taxon>
    </lineage>
</organism>
<dbReference type="GO" id="GO:0005886">
    <property type="term" value="C:plasma membrane"/>
    <property type="evidence" value="ECO:0007669"/>
    <property type="project" value="TreeGrafter"/>
</dbReference>
<evidence type="ECO:0000256" key="3">
    <source>
        <dbReference type="SAM" id="SignalP"/>
    </source>
</evidence>
<dbReference type="InterPro" id="IPR007110">
    <property type="entry name" value="Ig-like_dom"/>
</dbReference>
<dbReference type="PANTHER" id="PTHR23268:SF38">
    <property type="entry name" value="T CELL RECEPTOR BETA VARIABLE 14"/>
    <property type="match status" value="1"/>
</dbReference>